<dbReference type="PANTHER" id="PTHR34308:SF1">
    <property type="entry name" value="COBALAMIN BIOSYNTHESIS PROTEIN CBIB"/>
    <property type="match status" value="1"/>
</dbReference>
<comment type="caution">
    <text evidence="10">The sequence shown here is derived from an EMBL/GenBank/DDBJ whole genome shotgun (WGS) entry which is preliminary data.</text>
</comment>
<feature type="transmembrane region" description="Helical" evidence="9">
    <location>
        <begin position="62"/>
        <end position="86"/>
    </location>
</feature>
<dbReference type="RefSeq" id="WP_244926294.1">
    <property type="nucleotide sequence ID" value="NZ_BAPL01000032.1"/>
</dbReference>
<evidence type="ECO:0000256" key="4">
    <source>
        <dbReference type="ARBA" id="ARBA00022475"/>
    </source>
</evidence>
<evidence type="ECO:0000256" key="6">
    <source>
        <dbReference type="ARBA" id="ARBA00022692"/>
    </source>
</evidence>
<comment type="subcellular location">
    <subcellularLocation>
        <location evidence="1 9">Cell membrane</location>
        <topology evidence="1 9">Multi-pass membrane protein</topology>
    </subcellularLocation>
</comment>
<dbReference type="NCBIfam" id="TIGR00380">
    <property type="entry name" value="cobal_cbiB"/>
    <property type="match status" value="1"/>
</dbReference>
<comment type="caution">
    <text evidence="9">Lacks conserved residue(s) required for the propagation of feature annotation.</text>
</comment>
<dbReference type="Pfam" id="PF03186">
    <property type="entry name" value="CobD_Cbib"/>
    <property type="match status" value="1"/>
</dbReference>
<keyword evidence="6 9" id="KW-0812">Transmembrane</keyword>
<keyword evidence="8 9" id="KW-0472">Membrane</keyword>
<keyword evidence="11" id="KW-1185">Reference proteome</keyword>
<evidence type="ECO:0000313" key="10">
    <source>
        <dbReference type="EMBL" id="GEB86000.1"/>
    </source>
</evidence>
<dbReference type="GO" id="GO:0005886">
    <property type="term" value="C:plasma membrane"/>
    <property type="evidence" value="ECO:0007669"/>
    <property type="project" value="UniProtKB-SubCell"/>
</dbReference>
<feature type="transmembrane region" description="Helical" evidence="9">
    <location>
        <begin position="304"/>
        <end position="324"/>
    </location>
</feature>
<dbReference type="GO" id="GO:0009236">
    <property type="term" value="P:cobalamin biosynthetic process"/>
    <property type="evidence" value="ECO:0007669"/>
    <property type="project" value="UniProtKB-UniRule"/>
</dbReference>
<reference evidence="10 11" key="1">
    <citation type="submission" date="2019-06" db="EMBL/GenBank/DDBJ databases">
        <title>Whole genome shotgun sequence of Acetobacter peroxydans NBRC 13755.</title>
        <authorList>
            <person name="Hosoyama A."/>
            <person name="Uohara A."/>
            <person name="Ohji S."/>
            <person name="Ichikawa N."/>
        </authorList>
    </citation>
    <scope>NUCLEOTIDE SEQUENCE [LARGE SCALE GENOMIC DNA]</scope>
    <source>
        <strain evidence="10 11">NBRC 13755</strain>
    </source>
</reference>
<evidence type="ECO:0000256" key="2">
    <source>
        <dbReference type="ARBA" id="ARBA00004953"/>
    </source>
</evidence>
<keyword evidence="7 9" id="KW-1133">Transmembrane helix</keyword>
<dbReference type="AlphaFoldDB" id="A0A4Y3TYC4"/>
<keyword evidence="4 9" id="KW-1003">Cell membrane</keyword>
<comment type="pathway">
    <text evidence="2 9">Cofactor biosynthesis; adenosylcobalamin biosynthesis.</text>
</comment>
<evidence type="ECO:0000256" key="5">
    <source>
        <dbReference type="ARBA" id="ARBA00022573"/>
    </source>
</evidence>
<keyword evidence="5 9" id="KW-0169">Cobalamin biosynthesis</keyword>
<evidence type="ECO:0000256" key="8">
    <source>
        <dbReference type="ARBA" id="ARBA00023136"/>
    </source>
</evidence>
<sequence length="327" mass="34697">MLDSFAFHAGQMLVALLLDGLLGWPAPVFARIGHPVSWIGHMVSLLDRQWNRDSLPALPRRLAGMGVVALVAGCAGGIGIGASFWLPHDAAGIAVAGVLAWPLLAVRSLYTHVEAVARPLRAGDIPGARKAVSMIVGRNSDALDESGITRAAVESLAENTSDGVVAPLFWGVLLGLPGLYAYKAINTMDSMIANRTPRYRLFGWAAARVDDVVNIPPARLSGLLYALASKAPLRAFRVMLRDARRHRSPNAGWPEAAMAGGLGIRLSGPRLYAEGPSRDPWLNEGAPNPAPADLAAGLALYRRVILLTALLLLLLFFTGSPLYGAGR</sequence>
<dbReference type="Proteomes" id="UP000317730">
    <property type="component" value="Unassembled WGS sequence"/>
</dbReference>
<dbReference type="GO" id="GO:0048472">
    <property type="term" value="F:threonine-phosphate decarboxylase activity"/>
    <property type="evidence" value="ECO:0007669"/>
    <property type="project" value="InterPro"/>
</dbReference>
<name>A0A4Y3TYC4_9PROT</name>
<dbReference type="PANTHER" id="PTHR34308">
    <property type="entry name" value="COBALAMIN BIOSYNTHESIS PROTEIN CBIB"/>
    <property type="match status" value="1"/>
</dbReference>
<evidence type="ECO:0000256" key="3">
    <source>
        <dbReference type="ARBA" id="ARBA00006263"/>
    </source>
</evidence>
<dbReference type="GO" id="GO:0015420">
    <property type="term" value="F:ABC-type vitamin B12 transporter activity"/>
    <property type="evidence" value="ECO:0007669"/>
    <property type="project" value="UniProtKB-UniRule"/>
</dbReference>
<dbReference type="InterPro" id="IPR004485">
    <property type="entry name" value="Cobalamin_biosynth_CobD/CbiB"/>
</dbReference>
<gene>
    <name evidence="9 10" type="primary">cobD</name>
    <name evidence="10" type="ORF">APE01nite_17970</name>
</gene>
<evidence type="ECO:0000256" key="9">
    <source>
        <dbReference type="HAMAP-Rule" id="MF_00024"/>
    </source>
</evidence>
<comment type="similarity">
    <text evidence="3 9">Belongs to the CobD/CbiB family.</text>
</comment>
<dbReference type="HAMAP" id="MF_00024">
    <property type="entry name" value="CobD_CbiB"/>
    <property type="match status" value="1"/>
</dbReference>
<feature type="transmembrane region" description="Helical" evidence="9">
    <location>
        <begin position="164"/>
        <end position="182"/>
    </location>
</feature>
<protein>
    <recommendedName>
        <fullName evidence="9">Cobalamin biosynthesis protein CobD</fullName>
    </recommendedName>
</protein>
<dbReference type="EMBL" id="BJMV01000009">
    <property type="protein sequence ID" value="GEB86000.1"/>
    <property type="molecule type" value="Genomic_DNA"/>
</dbReference>
<evidence type="ECO:0000313" key="11">
    <source>
        <dbReference type="Proteomes" id="UP000317730"/>
    </source>
</evidence>
<dbReference type="UniPathway" id="UPA00148"/>
<feature type="transmembrane region" description="Helical" evidence="9">
    <location>
        <begin position="93"/>
        <end position="110"/>
    </location>
</feature>
<evidence type="ECO:0000256" key="1">
    <source>
        <dbReference type="ARBA" id="ARBA00004651"/>
    </source>
</evidence>
<proteinExistence type="inferred from homology"/>
<comment type="function">
    <text evidence="9">Converts cobyric acid to cobinamide by the addition of aminopropanol on the F carboxylic group.</text>
</comment>
<organism evidence="10 11">
    <name type="scientific">Acetobacter peroxydans</name>
    <dbReference type="NCBI Taxonomy" id="104098"/>
    <lineage>
        <taxon>Bacteria</taxon>
        <taxon>Pseudomonadati</taxon>
        <taxon>Pseudomonadota</taxon>
        <taxon>Alphaproteobacteria</taxon>
        <taxon>Acetobacterales</taxon>
        <taxon>Acetobacteraceae</taxon>
        <taxon>Acetobacter</taxon>
    </lineage>
</organism>
<accession>A0A4Y3TYC4</accession>
<evidence type="ECO:0000256" key="7">
    <source>
        <dbReference type="ARBA" id="ARBA00022989"/>
    </source>
</evidence>